<dbReference type="InterPro" id="IPR006016">
    <property type="entry name" value="UspA"/>
</dbReference>
<dbReference type="Gene3D" id="3.40.50.620">
    <property type="entry name" value="HUPs"/>
    <property type="match status" value="1"/>
</dbReference>
<reference evidence="4" key="1">
    <citation type="submission" date="2016-10" db="EMBL/GenBank/DDBJ databases">
        <authorList>
            <person name="Varghese N."/>
            <person name="Submissions S."/>
        </authorList>
    </citation>
    <scope>NUCLEOTIDE SEQUENCE [LARGE SCALE GENOMIC DNA]</scope>
    <source>
        <strain evidence="4">DSM 8344</strain>
    </source>
</reference>
<dbReference type="RefSeq" id="WP_092335833.1">
    <property type="nucleotide sequence ID" value="NZ_FNCP01000051.1"/>
</dbReference>
<gene>
    <name evidence="3" type="ORF">SAMN05443529_15112</name>
</gene>
<dbReference type="CDD" id="cd00293">
    <property type="entry name" value="USP-like"/>
    <property type="match status" value="1"/>
</dbReference>
<dbReference type="SUPFAM" id="SSF52402">
    <property type="entry name" value="Adenine nucleotide alpha hydrolases-like"/>
    <property type="match status" value="1"/>
</dbReference>
<evidence type="ECO:0000256" key="1">
    <source>
        <dbReference type="ARBA" id="ARBA00008791"/>
    </source>
</evidence>
<evidence type="ECO:0000313" key="3">
    <source>
        <dbReference type="EMBL" id="SDI56923.1"/>
    </source>
</evidence>
<dbReference type="EMBL" id="FNCP01000051">
    <property type="protein sequence ID" value="SDI56923.1"/>
    <property type="molecule type" value="Genomic_DNA"/>
</dbReference>
<dbReference type="Proteomes" id="UP000198656">
    <property type="component" value="Unassembled WGS sequence"/>
</dbReference>
<dbReference type="OrthoDB" id="9794782at2"/>
<dbReference type="STRING" id="1121419.SAMN05443529_15112"/>
<comment type="similarity">
    <text evidence="1">Belongs to the universal stress protein A family.</text>
</comment>
<protein>
    <submittedName>
        <fullName evidence="3">Nucleotide-binding universal stress protein, UspA family</fullName>
    </submittedName>
</protein>
<evidence type="ECO:0000259" key="2">
    <source>
        <dbReference type="Pfam" id="PF00582"/>
    </source>
</evidence>
<dbReference type="PANTHER" id="PTHR46268">
    <property type="entry name" value="STRESS RESPONSE PROTEIN NHAX"/>
    <property type="match status" value="1"/>
</dbReference>
<accession>A0A1G8LMQ1</accession>
<evidence type="ECO:0000313" key="4">
    <source>
        <dbReference type="Proteomes" id="UP000198656"/>
    </source>
</evidence>
<keyword evidence="4" id="KW-1185">Reference proteome</keyword>
<dbReference type="PRINTS" id="PR01438">
    <property type="entry name" value="UNVRSLSTRESS"/>
</dbReference>
<dbReference type="AlphaFoldDB" id="A0A1G8LMQ1"/>
<dbReference type="Pfam" id="PF00582">
    <property type="entry name" value="Usp"/>
    <property type="match status" value="1"/>
</dbReference>
<name>A0A1G8LMQ1_9FIRM</name>
<sequence>MFKRILVPTDGSESSRRALKSALEIAEKFNSEIELFHVTPTPEAYYGYHMGFTSIIDQEQIDKSGELALEITLKGIGIGNVHLTKKHISGHAASGILDEVRREFDLVVMGTVGHGALTGALIGSVTQRVMAQSPCPVLIVK</sequence>
<organism evidence="3 4">
    <name type="scientific">Desulfosporosinus hippei DSM 8344</name>
    <dbReference type="NCBI Taxonomy" id="1121419"/>
    <lineage>
        <taxon>Bacteria</taxon>
        <taxon>Bacillati</taxon>
        <taxon>Bacillota</taxon>
        <taxon>Clostridia</taxon>
        <taxon>Eubacteriales</taxon>
        <taxon>Desulfitobacteriaceae</taxon>
        <taxon>Desulfosporosinus</taxon>
    </lineage>
</organism>
<feature type="domain" description="UspA" evidence="2">
    <location>
        <begin position="1"/>
        <end position="141"/>
    </location>
</feature>
<dbReference type="InterPro" id="IPR006015">
    <property type="entry name" value="Universal_stress_UspA"/>
</dbReference>
<dbReference type="InterPro" id="IPR014729">
    <property type="entry name" value="Rossmann-like_a/b/a_fold"/>
</dbReference>
<dbReference type="PANTHER" id="PTHR46268:SF6">
    <property type="entry name" value="UNIVERSAL STRESS PROTEIN UP12"/>
    <property type="match status" value="1"/>
</dbReference>
<proteinExistence type="inferred from homology"/>